<name>A0AA36JQ94_9DINO</name>
<proteinExistence type="predicted"/>
<evidence type="ECO:0000256" key="2">
    <source>
        <dbReference type="ARBA" id="ARBA00022723"/>
    </source>
</evidence>
<feature type="domain" description="EF-hand" evidence="7">
    <location>
        <begin position="454"/>
        <end position="489"/>
    </location>
</feature>
<feature type="domain" description="EF-hand" evidence="7">
    <location>
        <begin position="724"/>
        <end position="759"/>
    </location>
</feature>
<keyword evidence="4" id="KW-0106">Calcium</keyword>
<dbReference type="CDD" id="cd00051">
    <property type="entry name" value="EFh"/>
    <property type="match status" value="1"/>
</dbReference>
<keyword evidence="3" id="KW-0677">Repeat</keyword>
<organism evidence="8 9">
    <name type="scientific">Effrenium voratum</name>
    <dbReference type="NCBI Taxonomy" id="2562239"/>
    <lineage>
        <taxon>Eukaryota</taxon>
        <taxon>Sar</taxon>
        <taxon>Alveolata</taxon>
        <taxon>Dinophyceae</taxon>
        <taxon>Suessiales</taxon>
        <taxon>Symbiodiniaceae</taxon>
        <taxon>Effrenium</taxon>
    </lineage>
</organism>
<keyword evidence="5" id="KW-0007">Acetylation</keyword>
<dbReference type="Pfam" id="PF13202">
    <property type="entry name" value="EF-hand_5"/>
    <property type="match status" value="2"/>
</dbReference>
<feature type="domain" description="EF-hand" evidence="7">
    <location>
        <begin position="588"/>
        <end position="623"/>
    </location>
</feature>
<evidence type="ECO:0000256" key="3">
    <source>
        <dbReference type="ARBA" id="ARBA00022737"/>
    </source>
</evidence>
<dbReference type="GO" id="GO:0005509">
    <property type="term" value="F:calcium ion binding"/>
    <property type="evidence" value="ECO:0007669"/>
    <property type="project" value="InterPro"/>
</dbReference>
<dbReference type="PANTHER" id="PTHR23048:SF0">
    <property type="entry name" value="CALMODULIN LIKE 3"/>
    <property type="match status" value="1"/>
</dbReference>
<feature type="domain" description="EF-hand" evidence="7">
    <location>
        <begin position="183"/>
        <end position="218"/>
    </location>
</feature>
<dbReference type="Proteomes" id="UP001178507">
    <property type="component" value="Unassembled WGS sequence"/>
</dbReference>
<feature type="domain" description="EF-hand" evidence="7">
    <location>
        <begin position="629"/>
        <end position="664"/>
    </location>
</feature>
<dbReference type="SMART" id="SM00054">
    <property type="entry name" value="EFh"/>
    <property type="match status" value="5"/>
</dbReference>
<accession>A0AA36JQ94</accession>
<dbReference type="InterPro" id="IPR002048">
    <property type="entry name" value="EF_hand_dom"/>
</dbReference>
<dbReference type="EMBL" id="CAUJNA010003755">
    <property type="protein sequence ID" value="CAJ1409153.1"/>
    <property type="molecule type" value="Genomic_DNA"/>
</dbReference>
<evidence type="ECO:0000313" key="9">
    <source>
        <dbReference type="Proteomes" id="UP001178507"/>
    </source>
</evidence>
<keyword evidence="2" id="KW-0479">Metal-binding</keyword>
<dbReference type="PROSITE" id="PS50222">
    <property type="entry name" value="EF_HAND_2"/>
    <property type="match status" value="5"/>
</dbReference>
<feature type="region of interest" description="Disordered" evidence="6">
    <location>
        <begin position="49"/>
        <end position="86"/>
    </location>
</feature>
<dbReference type="Pfam" id="PF13499">
    <property type="entry name" value="EF-hand_7"/>
    <property type="match status" value="2"/>
</dbReference>
<comment type="caution">
    <text evidence="8">The sequence shown here is derived from an EMBL/GenBank/DDBJ whole genome shotgun (WGS) entry which is preliminary data.</text>
</comment>
<dbReference type="PANTHER" id="PTHR23048">
    <property type="entry name" value="MYOSIN LIGHT CHAIN 1, 3"/>
    <property type="match status" value="1"/>
</dbReference>
<evidence type="ECO:0000259" key="7">
    <source>
        <dbReference type="PROSITE" id="PS50222"/>
    </source>
</evidence>
<keyword evidence="9" id="KW-1185">Reference proteome</keyword>
<evidence type="ECO:0000256" key="5">
    <source>
        <dbReference type="ARBA" id="ARBA00022990"/>
    </source>
</evidence>
<evidence type="ECO:0000313" key="8">
    <source>
        <dbReference type="EMBL" id="CAJ1409153.1"/>
    </source>
</evidence>
<dbReference type="Gene3D" id="1.10.238.10">
    <property type="entry name" value="EF-hand"/>
    <property type="match status" value="4"/>
</dbReference>
<dbReference type="SUPFAM" id="SSF47473">
    <property type="entry name" value="EF-hand"/>
    <property type="match status" value="4"/>
</dbReference>
<evidence type="ECO:0000256" key="1">
    <source>
        <dbReference type="ARBA" id="ARBA00020786"/>
    </source>
</evidence>
<protein>
    <recommendedName>
        <fullName evidence="1">Calmodulin</fullName>
    </recommendedName>
</protein>
<gene>
    <name evidence="8" type="ORF">EVOR1521_LOCUS30326</name>
</gene>
<evidence type="ECO:0000256" key="6">
    <source>
        <dbReference type="SAM" id="MobiDB-lite"/>
    </source>
</evidence>
<sequence length="788" mass="89168">MPCITAGVPFCKDSAEAEAAEMLQELLMKDVVRQQQIKKTRVSLPSWEPVLEAEPERPASQGPQLPSAAVGRISPKSPSSPMLPPKLEEVFANSPTLSPEHHIEPEAEILQGFLDETRSREVFRNLQDGGEIARQDLIAALKMMGHEVINNEWVNAIVKDKFSDRNFLDAYDFSKFLQEYEACHMNYVRMKFAEADTDGSGRVDAAELAEVLRRAGLTPVTGVVESLIAELCGRAKEVTFSNFAKILGVLRYRLGFTLQEFSEILTAFRRQDREHREALSLPEARGCLDWLGFDVSEDDLQQCSAEALQANSRKIAENEEVLLKEFDVVRLVRVVREYEGNIVAARLREMAGTDSQEPKICAATELPQLLSDLKVTLASPDVVMEAMQALGIDKQQLTIEDVMPVMWQIRRCQGLSQAELELAKRQFEICDEDNSGGMACCELEFAIRSLGYPVTYEEVQEQLDEWDMDESGEIEFPEFLKIISFHKRKELQRVLQAMFSGELQEKAPRVRRLSKAHQLNRKQAELPAVLLSSGHCPLREDSAVLKDCGVESPGSETELNLWGFAQLIAEYRRETNEEVRQQQGFMAEELEQLKQIFRSYDPQERGVIEKSQLRRLLLQQCPQAEQTQAGREQIAQIVKASDADHSGTIDFQEFILLMRLVSNRCSREKLVKERAAVMDTRFSVRELKEFRSVFKAFGAQGGELAYPELQKMLATIMRAAEGDRGSRELQQIVQQYDSNQDGSVDFPEFLRVMRHLLTSNWENINMHAEVAATAPPPPPPEDDEHGTT</sequence>
<dbReference type="PROSITE" id="PS00018">
    <property type="entry name" value="EF_HAND_1"/>
    <property type="match status" value="4"/>
</dbReference>
<reference evidence="8" key="1">
    <citation type="submission" date="2023-08" db="EMBL/GenBank/DDBJ databases">
        <authorList>
            <person name="Chen Y."/>
            <person name="Shah S."/>
            <person name="Dougan E. K."/>
            <person name="Thang M."/>
            <person name="Chan C."/>
        </authorList>
    </citation>
    <scope>NUCLEOTIDE SEQUENCE</scope>
</reference>
<dbReference type="GO" id="GO:0016460">
    <property type="term" value="C:myosin II complex"/>
    <property type="evidence" value="ECO:0007669"/>
    <property type="project" value="TreeGrafter"/>
</dbReference>
<dbReference type="InterPro" id="IPR050230">
    <property type="entry name" value="CALM/Myosin/TropC-like"/>
</dbReference>
<dbReference type="InterPro" id="IPR018247">
    <property type="entry name" value="EF_Hand_1_Ca_BS"/>
</dbReference>
<evidence type="ECO:0000256" key="4">
    <source>
        <dbReference type="ARBA" id="ARBA00022837"/>
    </source>
</evidence>
<dbReference type="InterPro" id="IPR011992">
    <property type="entry name" value="EF-hand-dom_pair"/>
</dbReference>
<dbReference type="AlphaFoldDB" id="A0AA36JQ94"/>